<dbReference type="RefSeq" id="WP_007625764.1">
    <property type="nucleotide sequence ID" value="NZ_BAEO01000068.1"/>
</dbReference>
<comment type="cofactor">
    <cofactor evidence="1">
        <name>L-ascorbate</name>
        <dbReference type="ChEBI" id="CHEBI:38290"/>
    </cofactor>
</comment>
<dbReference type="GO" id="GO:0031543">
    <property type="term" value="F:peptidyl-proline dioxygenase activity"/>
    <property type="evidence" value="ECO:0007669"/>
    <property type="project" value="TreeGrafter"/>
</dbReference>
<dbReference type="Gene3D" id="2.60.120.620">
    <property type="entry name" value="q2cbj1_9rhob like domain"/>
    <property type="match status" value="1"/>
</dbReference>
<dbReference type="eggNOG" id="COG3751">
    <property type="taxonomic scope" value="Bacteria"/>
</dbReference>
<dbReference type="EMBL" id="BAEO01000068">
    <property type="protein sequence ID" value="GAC22135.1"/>
    <property type="molecule type" value="Genomic_DNA"/>
</dbReference>
<dbReference type="Pfam" id="PF13640">
    <property type="entry name" value="2OG-FeII_Oxy_3"/>
    <property type="match status" value="1"/>
</dbReference>
<dbReference type="InterPro" id="IPR051559">
    <property type="entry name" value="HIF_prolyl_hydroxylases"/>
</dbReference>
<evidence type="ECO:0000256" key="6">
    <source>
        <dbReference type="ARBA" id="ARBA00023004"/>
    </source>
</evidence>
<keyword evidence="6" id="KW-0408">Iron</keyword>
<organism evidence="8 9">
    <name type="scientific">Paraglaciecola arctica BSs20135</name>
    <dbReference type="NCBI Taxonomy" id="493475"/>
    <lineage>
        <taxon>Bacteria</taxon>
        <taxon>Pseudomonadati</taxon>
        <taxon>Pseudomonadota</taxon>
        <taxon>Gammaproteobacteria</taxon>
        <taxon>Alteromonadales</taxon>
        <taxon>Alteromonadaceae</taxon>
        <taxon>Paraglaciecola</taxon>
    </lineage>
</organism>
<name>K6ZFE9_9ALTE</name>
<sequence>MKMATPVTENICLSEQLIDNIADALQHHGYIQLIDFLPAWLGTQLQQEAIRLSAISFKPAGIGRQNDLQLNAQIRTDSTLWLDGHSVQQEAYLQSMEQLRVGLNRRLFMGLFDFECHFSHYAEGDFYRRHLDAFKGRSNRILSTVFYLNDNWRKNDGGELLLYADEQPSPLLVVPPLFNSCIIFLSDVFPHEVITSHCDRYSIAGWYRLNNNSQDHLDPSQ</sequence>
<accession>K6ZFE9</accession>
<evidence type="ECO:0000259" key="7">
    <source>
        <dbReference type="PROSITE" id="PS51471"/>
    </source>
</evidence>
<dbReference type="STRING" id="493475.GARC_5200"/>
<evidence type="ECO:0000256" key="2">
    <source>
        <dbReference type="ARBA" id="ARBA00022723"/>
    </source>
</evidence>
<keyword evidence="4" id="KW-0223">Dioxygenase</keyword>
<dbReference type="InterPro" id="IPR044862">
    <property type="entry name" value="Pro_4_hyd_alph_FE2OG_OXY"/>
</dbReference>
<dbReference type="InterPro" id="IPR005123">
    <property type="entry name" value="Oxoglu/Fe-dep_dioxygenase_dom"/>
</dbReference>
<dbReference type="AlphaFoldDB" id="K6ZFE9"/>
<keyword evidence="9" id="KW-1185">Reference proteome</keyword>
<evidence type="ECO:0000256" key="3">
    <source>
        <dbReference type="ARBA" id="ARBA00022896"/>
    </source>
</evidence>
<protein>
    <submittedName>
        <fullName evidence="8">SM-20-related protein</fullName>
    </submittedName>
</protein>
<keyword evidence="3" id="KW-0847">Vitamin C</keyword>
<dbReference type="SMART" id="SM00702">
    <property type="entry name" value="P4Hc"/>
    <property type="match status" value="1"/>
</dbReference>
<dbReference type="PANTHER" id="PTHR12907">
    <property type="entry name" value="EGL NINE HOMOLOG-RELATED"/>
    <property type="match status" value="1"/>
</dbReference>
<dbReference type="InterPro" id="IPR006620">
    <property type="entry name" value="Pro_4_hyd_alph"/>
</dbReference>
<evidence type="ECO:0000313" key="9">
    <source>
        <dbReference type="Proteomes" id="UP000006327"/>
    </source>
</evidence>
<feature type="domain" description="Fe2OG dioxygenase" evidence="7">
    <location>
        <begin position="107"/>
        <end position="209"/>
    </location>
</feature>
<evidence type="ECO:0000256" key="4">
    <source>
        <dbReference type="ARBA" id="ARBA00022964"/>
    </source>
</evidence>
<dbReference type="Proteomes" id="UP000006327">
    <property type="component" value="Unassembled WGS sequence"/>
</dbReference>
<gene>
    <name evidence="8" type="ORF">GARC_5200</name>
</gene>
<evidence type="ECO:0000313" key="8">
    <source>
        <dbReference type="EMBL" id="GAC22135.1"/>
    </source>
</evidence>
<evidence type="ECO:0000256" key="1">
    <source>
        <dbReference type="ARBA" id="ARBA00001961"/>
    </source>
</evidence>
<proteinExistence type="predicted"/>
<dbReference type="GO" id="GO:0008198">
    <property type="term" value="F:ferrous iron binding"/>
    <property type="evidence" value="ECO:0007669"/>
    <property type="project" value="TreeGrafter"/>
</dbReference>
<dbReference type="GO" id="GO:0031418">
    <property type="term" value="F:L-ascorbic acid binding"/>
    <property type="evidence" value="ECO:0007669"/>
    <property type="project" value="UniProtKB-KW"/>
</dbReference>
<comment type="caution">
    <text evidence="8">The sequence shown here is derived from an EMBL/GenBank/DDBJ whole genome shotgun (WGS) entry which is preliminary data.</text>
</comment>
<dbReference type="PANTHER" id="PTHR12907:SF26">
    <property type="entry name" value="HIF PROLYL HYDROXYLASE, ISOFORM C"/>
    <property type="match status" value="1"/>
</dbReference>
<dbReference type="PROSITE" id="PS51471">
    <property type="entry name" value="FE2OG_OXY"/>
    <property type="match status" value="1"/>
</dbReference>
<reference evidence="8 9" key="1">
    <citation type="journal article" date="2017" name="Antonie Van Leeuwenhoek">
        <title>Rhizobium rhizosphaerae sp. nov., a novel species isolated from rice rhizosphere.</title>
        <authorList>
            <person name="Zhao J.J."/>
            <person name="Zhang J."/>
            <person name="Zhang R.J."/>
            <person name="Zhang C.W."/>
            <person name="Yin H.Q."/>
            <person name="Zhang X.X."/>
        </authorList>
    </citation>
    <scope>NUCLEOTIDE SEQUENCE [LARGE SCALE GENOMIC DNA]</scope>
    <source>
        <strain evidence="8 9">BSs20135</strain>
    </source>
</reference>
<evidence type="ECO:0000256" key="5">
    <source>
        <dbReference type="ARBA" id="ARBA00023002"/>
    </source>
</evidence>
<keyword evidence="5" id="KW-0560">Oxidoreductase</keyword>
<dbReference type="GO" id="GO:0071456">
    <property type="term" value="P:cellular response to hypoxia"/>
    <property type="evidence" value="ECO:0007669"/>
    <property type="project" value="TreeGrafter"/>
</dbReference>
<keyword evidence="2" id="KW-0479">Metal-binding</keyword>